<evidence type="ECO:0000313" key="4">
    <source>
        <dbReference type="Proteomes" id="UP001287286"/>
    </source>
</evidence>
<evidence type="ECO:0000256" key="2">
    <source>
        <dbReference type="SAM" id="Phobius"/>
    </source>
</evidence>
<gene>
    <name evidence="3" type="ORF">Purlil1_1851</name>
</gene>
<comment type="caution">
    <text evidence="3">The sequence shown here is derived from an EMBL/GenBank/DDBJ whole genome shotgun (WGS) entry which is preliminary data.</text>
</comment>
<dbReference type="EMBL" id="JAWRVI010000005">
    <property type="protein sequence ID" value="KAK4093517.1"/>
    <property type="molecule type" value="Genomic_DNA"/>
</dbReference>
<keyword evidence="2" id="KW-0812">Transmembrane</keyword>
<keyword evidence="4" id="KW-1185">Reference proteome</keyword>
<feature type="transmembrane region" description="Helical" evidence="2">
    <location>
        <begin position="229"/>
        <end position="250"/>
    </location>
</feature>
<feature type="compositionally biased region" description="Low complexity" evidence="1">
    <location>
        <begin position="34"/>
        <end position="49"/>
    </location>
</feature>
<feature type="transmembrane region" description="Helical" evidence="2">
    <location>
        <begin position="304"/>
        <end position="323"/>
    </location>
</feature>
<reference evidence="3 4" key="1">
    <citation type="journal article" date="2024" name="Microbiol. Resour. Announc.">
        <title>Genome annotations for the ascomycete fungi Trichoderma harzianum, Trichoderma aggressivum, and Purpureocillium lilacinum.</title>
        <authorList>
            <person name="Beijen E.P.W."/>
            <person name="Ohm R.A."/>
        </authorList>
    </citation>
    <scope>NUCLEOTIDE SEQUENCE [LARGE SCALE GENOMIC DNA]</scope>
    <source>
        <strain evidence="3 4">CBS 150709</strain>
    </source>
</reference>
<evidence type="ECO:0000313" key="3">
    <source>
        <dbReference type="EMBL" id="KAK4093517.1"/>
    </source>
</evidence>
<dbReference type="Proteomes" id="UP001287286">
    <property type="component" value="Unassembled WGS sequence"/>
</dbReference>
<organism evidence="3 4">
    <name type="scientific">Purpureocillium lilacinum</name>
    <name type="common">Paecilomyces lilacinus</name>
    <dbReference type="NCBI Taxonomy" id="33203"/>
    <lineage>
        <taxon>Eukaryota</taxon>
        <taxon>Fungi</taxon>
        <taxon>Dikarya</taxon>
        <taxon>Ascomycota</taxon>
        <taxon>Pezizomycotina</taxon>
        <taxon>Sordariomycetes</taxon>
        <taxon>Hypocreomycetidae</taxon>
        <taxon>Hypocreales</taxon>
        <taxon>Ophiocordycipitaceae</taxon>
        <taxon>Purpureocillium</taxon>
    </lineage>
</organism>
<protein>
    <submittedName>
        <fullName evidence="3">Uncharacterized protein</fullName>
    </submittedName>
</protein>
<keyword evidence="2" id="KW-1133">Transmembrane helix</keyword>
<feature type="region of interest" description="Disordered" evidence="1">
    <location>
        <begin position="22"/>
        <end position="51"/>
    </location>
</feature>
<evidence type="ECO:0000256" key="1">
    <source>
        <dbReference type="SAM" id="MobiDB-lite"/>
    </source>
</evidence>
<proteinExistence type="predicted"/>
<sequence>MFPAQLALGSCRPPAGILGGQSPHWKLQFPRSHGPAATAGPAPPSGSSTVRAGRCNCESPAADWHTPPGRYWTWLRQPSRLPVVPCSEAIRELRHTAPAEIATTLARIRIQRPRLGIAANELLDHPFSERDDDDAAADASVVTDNPTVDSATHALPSPPSTMSRLFPHTAYAEDQPLSHLILTTHVLTRGLTAGTLLGTLVATARHSIPALRPRAASAAALARPLPAKVLLGASAGSVAGVGLLAVALAARMRGREDVEWRDRAWRLLENEGQLETDDWTYAGMGLAAGTALATGKVRAMGWRALVGAMGLGSVGGMVGYMAWRYGLNGGRFPDRRKKTERPGGL</sequence>
<keyword evidence="2" id="KW-0472">Membrane</keyword>
<accession>A0ABR0CAV8</accession>
<name>A0ABR0CAV8_PURLI</name>